<evidence type="ECO:0000313" key="2">
    <source>
        <dbReference type="Proteomes" id="UP000320216"/>
    </source>
</evidence>
<dbReference type="KEGG" id="huw:FPZ11_18415"/>
<keyword evidence="2" id="KW-1185">Reference proteome</keyword>
<gene>
    <name evidence="1" type="ORF">FPZ11_18415</name>
</gene>
<accession>A0A5B8M7S9</accession>
<evidence type="ECO:0000313" key="1">
    <source>
        <dbReference type="EMBL" id="QDZ16456.1"/>
    </source>
</evidence>
<name>A0A5B8M7S9_9MICO</name>
<reference evidence="1 2" key="1">
    <citation type="submission" date="2019-07" db="EMBL/GenBank/DDBJ databases">
        <title>Full genome sequence of Humibacter sp. WJ7-1.</title>
        <authorList>
            <person name="Im W.-T."/>
        </authorList>
    </citation>
    <scope>NUCLEOTIDE SEQUENCE [LARGE SCALE GENOMIC DNA]</scope>
    <source>
        <strain evidence="1 2">WJ7-1</strain>
    </source>
</reference>
<dbReference type="AlphaFoldDB" id="A0A5B8M7S9"/>
<sequence length="158" mass="15845">MPLNNLIDGSYTVRITSDTAVVAAARTVDAVAATSKSESATAQAEAATQDFAWFVATQPLQQKTLFAVPKGPAPTLHLVNDGAKDASLTLTSAAGDSKTVTVDAGATLAVSVDASEGYTLEGAAGLRASVSLTGNGLAASFGLNPPGPLAQPITVYPK</sequence>
<dbReference type="OrthoDB" id="3264966at2"/>
<dbReference type="Pfam" id="PF18986">
    <property type="entry name" value="DUF5719"/>
    <property type="match status" value="1"/>
</dbReference>
<proteinExistence type="predicted"/>
<dbReference type="RefSeq" id="WP_146322460.1">
    <property type="nucleotide sequence ID" value="NZ_CP042305.1"/>
</dbReference>
<dbReference type="InterPro" id="IPR043777">
    <property type="entry name" value="DUF5719"/>
</dbReference>
<dbReference type="Proteomes" id="UP000320216">
    <property type="component" value="Chromosome"/>
</dbReference>
<organism evidence="1 2">
    <name type="scientific">Humibacter ginsenosidimutans</name>
    <dbReference type="NCBI Taxonomy" id="2599293"/>
    <lineage>
        <taxon>Bacteria</taxon>
        <taxon>Bacillati</taxon>
        <taxon>Actinomycetota</taxon>
        <taxon>Actinomycetes</taxon>
        <taxon>Micrococcales</taxon>
        <taxon>Microbacteriaceae</taxon>
        <taxon>Humibacter</taxon>
    </lineage>
</organism>
<protein>
    <submittedName>
        <fullName evidence="1">Uncharacterized protein</fullName>
    </submittedName>
</protein>
<dbReference type="EMBL" id="CP042305">
    <property type="protein sequence ID" value="QDZ16456.1"/>
    <property type="molecule type" value="Genomic_DNA"/>
</dbReference>